<proteinExistence type="predicted"/>
<name>A0A8J4WLL8_9TREM</name>
<keyword evidence="4 8" id="KW-0106">Calcium</keyword>
<dbReference type="PRINTS" id="PR00205">
    <property type="entry name" value="CADHERIN"/>
</dbReference>
<dbReference type="GO" id="GO:0007156">
    <property type="term" value="P:homophilic cell adhesion via plasma membrane adhesion molecules"/>
    <property type="evidence" value="ECO:0007669"/>
    <property type="project" value="InterPro"/>
</dbReference>
<comment type="caution">
    <text evidence="12">The sequence shown here is derived from an EMBL/GenBank/DDBJ whole genome shotgun (WGS) entry which is preliminary data.</text>
</comment>
<keyword evidence="5 10" id="KW-1133">Transmembrane helix</keyword>
<feature type="region of interest" description="Disordered" evidence="9">
    <location>
        <begin position="779"/>
        <end position="807"/>
    </location>
</feature>
<dbReference type="PANTHER" id="PTHR24028:SF146">
    <property type="entry name" value="CADHERIN 96CB, ISOFORM D-RELATED"/>
    <property type="match status" value="1"/>
</dbReference>
<dbReference type="Proteomes" id="UP000748531">
    <property type="component" value="Unassembled WGS sequence"/>
</dbReference>
<dbReference type="PANTHER" id="PTHR24028">
    <property type="entry name" value="CADHERIN-87A"/>
    <property type="match status" value="1"/>
</dbReference>
<feature type="domain" description="Cadherin" evidence="11">
    <location>
        <begin position="241"/>
        <end position="349"/>
    </location>
</feature>
<evidence type="ECO:0000313" key="12">
    <source>
        <dbReference type="EMBL" id="KAF5405489.1"/>
    </source>
</evidence>
<evidence type="ECO:0000256" key="3">
    <source>
        <dbReference type="ARBA" id="ARBA00022737"/>
    </source>
</evidence>
<evidence type="ECO:0000259" key="11">
    <source>
        <dbReference type="PROSITE" id="PS50268"/>
    </source>
</evidence>
<evidence type="ECO:0000256" key="9">
    <source>
        <dbReference type="SAM" id="MobiDB-lite"/>
    </source>
</evidence>
<organism evidence="12 13">
    <name type="scientific">Paragonimus heterotremus</name>
    <dbReference type="NCBI Taxonomy" id="100268"/>
    <lineage>
        <taxon>Eukaryota</taxon>
        <taxon>Metazoa</taxon>
        <taxon>Spiralia</taxon>
        <taxon>Lophotrochozoa</taxon>
        <taxon>Platyhelminthes</taxon>
        <taxon>Trematoda</taxon>
        <taxon>Digenea</taxon>
        <taxon>Plagiorchiida</taxon>
        <taxon>Troglotremata</taxon>
        <taxon>Troglotrematidae</taxon>
        <taxon>Paragonimus</taxon>
    </lineage>
</organism>
<dbReference type="SUPFAM" id="SSF49313">
    <property type="entry name" value="Cadherin-like"/>
    <property type="match status" value="3"/>
</dbReference>
<keyword evidence="2 10" id="KW-0812">Transmembrane</keyword>
<evidence type="ECO:0000256" key="1">
    <source>
        <dbReference type="ARBA" id="ARBA00004167"/>
    </source>
</evidence>
<sequence>MASIYTNLGRLVIAKDGAPEPYTLTGTAMVDVALTDENDEAPEIHVMLVESGIDEVTTRPNIYQSGATATDGANSFGMMGAKFAGEFTTSIYENPKPDTVIAYVQVLDRDHNGQDQVHCHLGPTDNFTLQPDSIENKYTSGSQRDPFSSATTLNDGLHRQDFRLVTGTSMITFASSPLSDQLDRESSPSQLATLTCTDSVGNAAYVRIQVQLKDVNDHAPEFANYGHFVFKLPENQELIDGKPIWLGRTVATDKDFGENAVITYQLDDQEDGNSENRKVYGDSSSAHLFELDTQTGDLFAKTVFDREAGPLDGIYRFRVYATDKGQPSLTGTATVEVNIMDVNDWAPQFTKDVYSFSVPEDTRVQEVIGSVEAIDRDANSQGKITYHLLAHSNTLKRELDRTKRAQDLTHLTPSEYTGNEDNSSKTVLNLRVKRQENENNSIPNHRLLDNDTDVTLTVTEPHYQAQSYPKSFYSDSLQDDSGDAAFRDHLTEQPNYFNVDRLSGKIRLIRRLDRESIAFFALEIVATDSPPASLLPLKYSSTGAYKNHTQRNMVAPKMLSATTTVVIAIMDVNDNAPVFRRPNTSTAIQLRLQETLGRQLLVVEATDADEGENARISFFIRNEVPRPSGGPGTGYFAIDETTGTLFLAKTLNSTTTHRLVIEACDHGSGNTRRCTLSPSIRVTVSDGLESPDIGDMAVYQARMASQSNQASSSDLLPFDLDQLAVRSAAAAQAGRRNEVVVICLVVLFSILLLATIFLVAWLVNRRGTRSWLMSRSGAAAGGEDSQTVGKDTTKLKSQSNNDPWSEEAMNREQTEMVLDPKFDPCKLPQYDISYLPKERKYLSHGNMLASDVYAMQAQAAYGRNGNKFISDSQPIHLSRQYNHPSSFIQLSPNGRHLVNNLSPVRSQVPELNELLTQSSYKPPSPDYQSLDVIWQHCPRNELGFVNRIHRYQNPILSQENVRSYAVSQSVQPNTENAIFLNSPPPNKQQTTGIPHTYYEITENRDIWRSPDRVANNEDDGSDNKIIKPYTGALTLGRPTTGKGKRRLAQKEDSIHNLRAGELALHSAKRTTNKRKPINDVEQVSESIDDEATYGTKPKPTYAYQAYREGTFV</sequence>
<feature type="domain" description="Cadherin" evidence="11">
    <location>
        <begin position="83"/>
        <end position="222"/>
    </location>
</feature>
<evidence type="ECO:0000256" key="6">
    <source>
        <dbReference type="ARBA" id="ARBA00023136"/>
    </source>
</evidence>
<accession>A0A8J4WLL8</accession>
<dbReference type="AlphaFoldDB" id="A0A8J4WLL8"/>
<dbReference type="GO" id="GO:0005886">
    <property type="term" value="C:plasma membrane"/>
    <property type="evidence" value="ECO:0007669"/>
    <property type="project" value="InterPro"/>
</dbReference>
<evidence type="ECO:0000256" key="4">
    <source>
        <dbReference type="ARBA" id="ARBA00022837"/>
    </source>
</evidence>
<feature type="compositionally biased region" description="Polar residues" evidence="9">
    <location>
        <begin position="784"/>
        <end position="803"/>
    </location>
</feature>
<dbReference type="CDD" id="cd11304">
    <property type="entry name" value="Cadherin_repeat"/>
    <property type="match status" value="4"/>
</dbReference>
<evidence type="ECO:0000256" key="10">
    <source>
        <dbReference type="SAM" id="Phobius"/>
    </source>
</evidence>
<dbReference type="Pfam" id="PF00028">
    <property type="entry name" value="Cadherin"/>
    <property type="match status" value="2"/>
</dbReference>
<keyword evidence="7" id="KW-0325">Glycoprotein</keyword>
<dbReference type="InterPro" id="IPR050174">
    <property type="entry name" value="Protocadherin/Cadherin-CA"/>
</dbReference>
<reference evidence="12" key="1">
    <citation type="submission" date="2019-05" db="EMBL/GenBank/DDBJ databases">
        <title>Annotation for the trematode Paragonimus heterotremus.</title>
        <authorList>
            <person name="Choi Y.-J."/>
        </authorList>
    </citation>
    <scope>NUCLEOTIDE SEQUENCE</scope>
    <source>
        <strain evidence="12">LC</strain>
    </source>
</reference>
<dbReference type="GO" id="GO:0005509">
    <property type="term" value="F:calcium ion binding"/>
    <property type="evidence" value="ECO:0007669"/>
    <property type="project" value="UniProtKB-UniRule"/>
</dbReference>
<evidence type="ECO:0000256" key="8">
    <source>
        <dbReference type="PROSITE-ProRule" id="PRU00043"/>
    </source>
</evidence>
<feature type="domain" description="Cadherin" evidence="11">
    <location>
        <begin position="597"/>
        <end position="693"/>
    </location>
</feature>
<dbReference type="InterPro" id="IPR002126">
    <property type="entry name" value="Cadherin-like_dom"/>
</dbReference>
<evidence type="ECO:0000256" key="2">
    <source>
        <dbReference type="ARBA" id="ARBA00022692"/>
    </source>
</evidence>
<evidence type="ECO:0000256" key="5">
    <source>
        <dbReference type="ARBA" id="ARBA00022989"/>
    </source>
</evidence>
<protein>
    <submittedName>
        <fullName evidence="12">Cadherin tumor suppressor</fullName>
    </submittedName>
</protein>
<dbReference type="EMBL" id="LUCH01000308">
    <property type="protein sequence ID" value="KAF5405489.1"/>
    <property type="molecule type" value="Genomic_DNA"/>
</dbReference>
<comment type="subcellular location">
    <subcellularLocation>
        <location evidence="1">Membrane</location>
        <topology evidence="1">Single-pass membrane protein</topology>
    </subcellularLocation>
</comment>
<dbReference type="PROSITE" id="PS50268">
    <property type="entry name" value="CADHERIN_2"/>
    <property type="match status" value="4"/>
</dbReference>
<evidence type="ECO:0000256" key="7">
    <source>
        <dbReference type="ARBA" id="ARBA00023180"/>
    </source>
</evidence>
<dbReference type="PROSITE" id="PS00232">
    <property type="entry name" value="CADHERIN_1"/>
    <property type="match status" value="1"/>
</dbReference>
<keyword evidence="3" id="KW-0677">Repeat</keyword>
<feature type="transmembrane region" description="Helical" evidence="10">
    <location>
        <begin position="739"/>
        <end position="763"/>
    </location>
</feature>
<dbReference type="Gene3D" id="2.60.40.60">
    <property type="entry name" value="Cadherins"/>
    <property type="match status" value="5"/>
</dbReference>
<dbReference type="OrthoDB" id="6252479at2759"/>
<dbReference type="InterPro" id="IPR020894">
    <property type="entry name" value="Cadherin_CS"/>
</dbReference>
<dbReference type="InterPro" id="IPR015919">
    <property type="entry name" value="Cadherin-like_sf"/>
</dbReference>
<dbReference type="SMART" id="SM00112">
    <property type="entry name" value="CA"/>
    <property type="match status" value="4"/>
</dbReference>
<gene>
    <name evidence="12" type="ORF">PHET_00980</name>
</gene>
<evidence type="ECO:0000313" key="13">
    <source>
        <dbReference type="Proteomes" id="UP000748531"/>
    </source>
</evidence>
<feature type="domain" description="Cadherin" evidence="11">
    <location>
        <begin position="350"/>
        <end position="579"/>
    </location>
</feature>
<keyword evidence="13" id="KW-1185">Reference proteome</keyword>
<keyword evidence="6 10" id="KW-0472">Membrane</keyword>